<feature type="transmembrane region" description="Helical" evidence="1">
    <location>
        <begin position="226"/>
        <end position="259"/>
    </location>
</feature>
<comment type="caution">
    <text evidence="2">The sequence shown here is derived from an EMBL/GenBank/DDBJ whole genome shotgun (WGS) entry which is preliminary data.</text>
</comment>
<feature type="transmembrane region" description="Helical" evidence="1">
    <location>
        <begin position="56"/>
        <end position="76"/>
    </location>
</feature>
<keyword evidence="1" id="KW-0472">Membrane</keyword>
<feature type="transmembrane region" description="Helical" evidence="1">
    <location>
        <begin position="310"/>
        <end position="329"/>
    </location>
</feature>
<feature type="transmembrane region" description="Helical" evidence="1">
    <location>
        <begin position="271"/>
        <end position="289"/>
    </location>
</feature>
<organism evidence="2 3">
    <name type="scientific">Rubidibacter lacunae KORDI 51-2</name>
    <dbReference type="NCBI Taxonomy" id="582515"/>
    <lineage>
        <taxon>Bacteria</taxon>
        <taxon>Bacillati</taxon>
        <taxon>Cyanobacteriota</taxon>
        <taxon>Cyanophyceae</taxon>
        <taxon>Oscillatoriophycideae</taxon>
        <taxon>Chroococcales</taxon>
        <taxon>Aphanothecaceae</taxon>
        <taxon>Rubidibacter</taxon>
    </lineage>
</organism>
<keyword evidence="1" id="KW-1133">Transmembrane helix</keyword>
<feature type="transmembrane region" description="Helical" evidence="1">
    <location>
        <begin position="359"/>
        <end position="380"/>
    </location>
</feature>
<gene>
    <name evidence="2" type="ORF">KR51_00015940</name>
</gene>
<dbReference type="Proteomes" id="UP000016960">
    <property type="component" value="Unassembled WGS sequence"/>
</dbReference>
<sequence>MIKLLLIIAIAISLGLNYALVGYRFLGIITYDRLFQLAVLALLWPRFSRDLRNNRALRLFVATLTTLYLFQLLFWMRAVMIDAPLLEGGKVSVKDIFLLGGDYVATIAFTYLGFYVLSKYWRWFSIVLVVQVLLFSLAFFQHPLTPLTSTAQDMRARVAYANIEVAKGEEAATEALEREVKLKEQISDRFRVSGPYITVIRLSYALTASSIIAMYFYARSSKYSQLYLYAIVFNFLVSILSQTRSVIAAHIILLSYALLKYIGSRKRITNPSIYFLALAVLGIIAVYAPNDLLYRLGGFDRIHSVSDSGLRIWLWILGLVSIAISPLGVTTDAHREAQQIVFSWSGIETIFEYTSHNGIINIGVLFTVFGLFVFFSFIYLAMRLNRRLAPEVRNFFVVAAAAYLMQIMTHNDFIFIKDYHILSLVSIWCYECRNIGVEQGTDTMLMSMEATSLDLERERIGRS</sequence>
<feature type="transmembrane region" description="Helical" evidence="1">
    <location>
        <begin position="196"/>
        <end position="217"/>
    </location>
</feature>
<feature type="transmembrane region" description="Helical" evidence="1">
    <location>
        <begin position="123"/>
        <end position="140"/>
    </location>
</feature>
<dbReference type="EMBL" id="ASSJ01000041">
    <property type="protein sequence ID" value="ERN41746.1"/>
    <property type="molecule type" value="Genomic_DNA"/>
</dbReference>
<evidence type="ECO:0000256" key="1">
    <source>
        <dbReference type="SAM" id="Phobius"/>
    </source>
</evidence>
<protein>
    <recommendedName>
        <fullName evidence="4">Lipid A core-O-antigen ligase</fullName>
    </recommendedName>
</protein>
<keyword evidence="1" id="KW-0812">Transmembrane</keyword>
<dbReference type="eggNOG" id="ENOG5034506">
    <property type="taxonomic scope" value="Bacteria"/>
</dbReference>
<dbReference type="AlphaFoldDB" id="U5DJ78"/>
<keyword evidence="3" id="KW-1185">Reference proteome</keyword>
<evidence type="ECO:0008006" key="4">
    <source>
        <dbReference type="Google" id="ProtNLM"/>
    </source>
</evidence>
<dbReference type="STRING" id="582515.KR51_00015940"/>
<accession>U5DJ78</accession>
<reference evidence="2 3" key="1">
    <citation type="submission" date="2013-05" db="EMBL/GenBank/DDBJ databases">
        <title>Draft genome sequence of Rubidibacter lacunae KORDI 51-2.</title>
        <authorList>
            <person name="Choi D.H."/>
            <person name="Noh J.H."/>
            <person name="Kwon K.-K."/>
            <person name="Lee J.-H."/>
            <person name="Ryu J.-Y."/>
        </authorList>
    </citation>
    <scope>NUCLEOTIDE SEQUENCE [LARGE SCALE GENOMIC DNA]</scope>
    <source>
        <strain evidence="2 3">KORDI 51-2</strain>
    </source>
</reference>
<proteinExistence type="predicted"/>
<feature type="transmembrane region" description="Helical" evidence="1">
    <location>
        <begin position="392"/>
        <end position="409"/>
    </location>
</feature>
<name>U5DJ78_9CHRO</name>
<dbReference type="InParanoid" id="U5DJ78"/>
<feature type="transmembrane region" description="Helical" evidence="1">
    <location>
        <begin position="96"/>
        <end position="116"/>
    </location>
</feature>
<evidence type="ECO:0000313" key="2">
    <source>
        <dbReference type="EMBL" id="ERN41746.1"/>
    </source>
</evidence>
<evidence type="ECO:0000313" key="3">
    <source>
        <dbReference type="Proteomes" id="UP000016960"/>
    </source>
</evidence>